<reference evidence="1" key="1">
    <citation type="submission" date="2021-04" db="EMBL/GenBank/DDBJ databases">
        <title>A collection of bacterial strains from the Burkholderia cepacia Research Laboratory and Repository.</title>
        <authorList>
            <person name="Lipuma J."/>
            <person name="Spilker T."/>
        </authorList>
    </citation>
    <scope>NUCLEOTIDE SEQUENCE</scope>
    <source>
        <strain evidence="1">AU36012</strain>
    </source>
</reference>
<accession>A0AA41JN84</accession>
<proteinExistence type="predicted"/>
<dbReference type="EMBL" id="JAGSVG010000041">
    <property type="protein sequence ID" value="MBR8133390.1"/>
    <property type="molecule type" value="Genomic_DNA"/>
</dbReference>
<gene>
    <name evidence="1" type="ORF">KDW93_31330</name>
</gene>
<dbReference type="Proteomes" id="UP000682266">
    <property type="component" value="Unassembled WGS sequence"/>
</dbReference>
<dbReference type="AlphaFoldDB" id="A0AA41JN84"/>
<organism evidence="1 2">
    <name type="scientific">Burkholderia ambifaria</name>
    <dbReference type="NCBI Taxonomy" id="152480"/>
    <lineage>
        <taxon>Bacteria</taxon>
        <taxon>Pseudomonadati</taxon>
        <taxon>Pseudomonadota</taxon>
        <taxon>Betaproteobacteria</taxon>
        <taxon>Burkholderiales</taxon>
        <taxon>Burkholderiaceae</taxon>
        <taxon>Burkholderia</taxon>
        <taxon>Burkholderia cepacia complex</taxon>
    </lineage>
</organism>
<protein>
    <submittedName>
        <fullName evidence="1">Uncharacterized protein</fullName>
    </submittedName>
</protein>
<evidence type="ECO:0000313" key="1">
    <source>
        <dbReference type="EMBL" id="MBR8133390.1"/>
    </source>
</evidence>
<dbReference type="RefSeq" id="WP_006750425.1">
    <property type="nucleotide sequence ID" value="NZ_CADEQI010000007.1"/>
</dbReference>
<comment type="caution">
    <text evidence="1">The sequence shown here is derived from an EMBL/GenBank/DDBJ whole genome shotgun (WGS) entry which is preliminary data.</text>
</comment>
<sequence length="75" mass="8340">MELLTDEQINLVSAGNGMVQGAVIGWFVSKGMDATYDLIKYTMDWLSRNKLEVNDITMYNAMGDFNNQGNDADGQ</sequence>
<evidence type="ECO:0000313" key="2">
    <source>
        <dbReference type="Proteomes" id="UP000682266"/>
    </source>
</evidence>
<name>A0AA41JN84_9BURK</name>